<dbReference type="Gene3D" id="3.40.640.10">
    <property type="entry name" value="Type I PLP-dependent aspartate aminotransferase-like (Major domain)"/>
    <property type="match status" value="1"/>
</dbReference>
<keyword evidence="4" id="KW-0238">DNA-binding</keyword>
<dbReference type="InterPro" id="IPR036388">
    <property type="entry name" value="WH-like_DNA-bd_sf"/>
</dbReference>
<evidence type="ECO:0000256" key="2">
    <source>
        <dbReference type="ARBA" id="ARBA00022898"/>
    </source>
</evidence>
<comment type="similarity">
    <text evidence="1">In the C-terminal section; belongs to the class-I pyridoxal-phosphate-dependent aminotransferase family.</text>
</comment>
<dbReference type="CDD" id="cd07377">
    <property type="entry name" value="WHTH_GntR"/>
    <property type="match status" value="1"/>
</dbReference>
<keyword evidence="2" id="KW-0663">Pyridoxal phosphate</keyword>
<dbReference type="PANTHER" id="PTHR46577:SF1">
    <property type="entry name" value="HTH-TYPE TRANSCRIPTIONAL REGULATORY PROTEIN GABR"/>
    <property type="match status" value="1"/>
</dbReference>
<protein>
    <submittedName>
        <fullName evidence="7">Transcriptional regulator, GntR family</fullName>
    </submittedName>
</protein>
<dbReference type="STRING" id="321339.SAMN05444340_102278"/>
<accession>A0A1H3GCM7</accession>
<dbReference type="AlphaFoldDB" id="A0A1H3GCM7"/>
<evidence type="ECO:0000256" key="1">
    <source>
        <dbReference type="ARBA" id="ARBA00005384"/>
    </source>
</evidence>
<dbReference type="Proteomes" id="UP000199286">
    <property type="component" value="Unassembled WGS sequence"/>
</dbReference>
<dbReference type="InterPro" id="IPR000524">
    <property type="entry name" value="Tscrpt_reg_HTH_GntR"/>
</dbReference>
<dbReference type="SMART" id="SM00345">
    <property type="entry name" value="HTH_GNTR"/>
    <property type="match status" value="1"/>
</dbReference>
<feature type="domain" description="HTH gntR-type" evidence="6">
    <location>
        <begin position="14"/>
        <end position="82"/>
    </location>
</feature>
<evidence type="ECO:0000256" key="3">
    <source>
        <dbReference type="ARBA" id="ARBA00023015"/>
    </source>
</evidence>
<dbReference type="PANTHER" id="PTHR46577">
    <property type="entry name" value="HTH-TYPE TRANSCRIPTIONAL REGULATORY PROTEIN GABR"/>
    <property type="match status" value="1"/>
</dbReference>
<dbReference type="RefSeq" id="WP_089879453.1">
    <property type="nucleotide sequence ID" value="NZ_FNPF01000002.1"/>
</dbReference>
<gene>
    <name evidence="7" type="ORF">SAMN05444340_102278</name>
</gene>
<dbReference type="SUPFAM" id="SSF46785">
    <property type="entry name" value="Winged helix' DNA-binding domain"/>
    <property type="match status" value="1"/>
</dbReference>
<dbReference type="OrthoDB" id="9804020at2"/>
<keyword evidence="5" id="KW-0804">Transcription</keyword>
<dbReference type="InterPro" id="IPR051446">
    <property type="entry name" value="HTH_trans_reg/aminotransferase"/>
</dbReference>
<dbReference type="PROSITE" id="PS50949">
    <property type="entry name" value="HTH_GNTR"/>
    <property type="match status" value="1"/>
</dbReference>
<name>A0A1H3GCM7_9RHOB</name>
<evidence type="ECO:0000313" key="7">
    <source>
        <dbReference type="EMBL" id="SDY01031.1"/>
    </source>
</evidence>
<dbReference type="GO" id="GO:0003677">
    <property type="term" value="F:DNA binding"/>
    <property type="evidence" value="ECO:0007669"/>
    <property type="project" value="UniProtKB-KW"/>
</dbReference>
<dbReference type="InterPro" id="IPR036390">
    <property type="entry name" value="WH_DNA-bd_sf"/>
</dbReference>
<dbReference type="InterPro" id="IPR015424">
    <property type="entry name" value="PyrdxlP-dep_Trfase"/>
</dbReference>
<dbReference type="SUPFAM" id="SSF53383">
    <property type="entry name" value="PLP-dependent transferases"/>
    <property type="match status" value="1"/>
</dbReference>
<keyword evidence="3" id="KW-0805">Transcription regulation</keyword>
<dbReference type="EMBL" id="FNPF01000002">
    <property type="protein sequence ID" value="SDY01031.1"/>
    <property type="molecule type" value="Genomic_DNA"/>
</dbReference>
<dbReference type="Gene3D" id="1.10.10.10">
    <property type="entry name" value="Winged helix-like DNA-binding domain superfamily/Winged helix DNA-binding domain"/>
    <property type="match status" value="1"/>
</dbReference>
<keyword evidence="8" id="KW-1185">Reference proteome</keyword>
<sequence>MYPIEVLYAKQTGGPKYMALARAIRGAVRNAALAPGDRLPPVRGLAGRIGVTPGTVARTYSLLCDEGVLQATVGRGTFVAGEGISAEPAIRLSPRRFDLTAWRWPDMGQSALIRAALARATGGEYAALRHAVYPPGSDDDAAPRAMLGWLDTERTGTIRIEDIQLTHGAQAAVQTVMHAVLRGARPVVLVDELSAPVFARVAGLLRAEVVAVPMDREGVLPRALDDVVSGTGAQLLCTASEAHDPTTLSTPRARREAIAAVARRHDLHVLDYDCTRTGAADGPGYRALLPERGWHVGMVAASLSPWLEAGLVVAPVGQAARLKQVADDAGTSLRAPFADAQAALLDKVEMRDVHDRARDELNRYLSAAGEALKAHRPVWRRDAAHLWLPLPRGWTASGFVAAASAAGVTVSPATDFALPDAHAPRAVRIAIDAQIAFDCFVHAITILADLLDRGPQATADTTAGPL</sequence>
<dbReference type="CDD" id="cd00609">
    <property type="entry name" value="AAT_like"/>
    <property type="match status" value="1"/>
</dbReference>
<dbReference type="InterPro" id="IPR015421">
    <property type="entry name" value="PyrdxlP-dep_Trfase_major"/>
</dbReference>
<reference evidence="7 8" key="1">
    <citation type="submission" date="2016-10" db="EMBL/GenBank/DDBJ databases">
        <authorList>
            <person name="de Groot N.N."/>
        </authorList>
    </citation>
    <scope>NUCLEOTIDE SEQUENCE [LARGE SCALE GENOMIC DNA]</scope>
    <source>
        <strain evidence="7 8">DSM 26880</strain>
    </source>
</reference>
<proteinExistence type="inferred from homology"/>
<organism evidence="7 8">
    <name type="scientific">Citreimonas salinaria</name>
    <dbReference type="NCBI Taxonomy" id="321339"/>
    <lineage>
        <taxon>Bacteria</taxon>
        <taxon>Pseudomonadati</taxon>
        <taxon>Pseudomonadota</taxon>
        <taxon>Alphaproteobacteria</taxon>
        <taxon>Rhodobacterales</taxon>
        <taxon>Roseobacteraceae</taxon>
        <taxon>Citreimonas</taxon>
    </lineage>
</organism>
<evidence type="ECO:0000313" key="8">
    <source>
        <dbReference type="Proteomes" id="UP000199286"/>
    </source>
</evidence>
<dbReference type="Pfam" id="PF00392">
    <property type="entry name" value="GntR"/>
    <property type="match status" value="1"/>
</dbReference>
<dbReference type="GO" id="GO:0003700">
    <property type="term" value="F:DNA-binding transcription factor activity"/>
    <property type="evidence" value="ECO:0007669"/>
    <property type="project" value="InterPro"/>
</dbReference>
<evidence type="ECO:0000259" key="6">
    <source>
        <dbReference type="PROSITE" id="PS50949"/>
    </source>
</evidence>
<evidence type="ECO:0000256" key="4">
    <source>
        <dbReference type="ARBA" id="ARBA00023125"/>
    </source>
</evidence>
<evidence type="ECO:0000256" key="5">
    <source>
        <dbReference type="ARBA" id="ARBA00023163"/>
    </source>
</evidence>